<dbReference type="EMBL" id="JARKIE010000336">
    <property type="protein sequence ID" value="KAJ7653398.1"/>
    <property type="molecule type" value="Genomic_DNA"/>
</dbReference>
<organism evidence="1 2">
    <name type="scientific">Mycena rosella</name>
    <name type="common">Pink bonnet</name>
    <name type="synonym">Agaricus rosellus</name>
    <dbReference type="NCBI Taxonomy" id="1033263"/>
    <lineage>
        <taxon>Eukaryota</taxon>
        <taxon>Fungi</taxon>
        <taxon>Dikarya</taxon>
        <taxon>Basidiomycota</taxon>
        <taxon>Agaricomycotina</taxon>
        <taxon>Agaricomycetes</taxon>
        <taxon>Agaricomycetidae</taxon>
        <taxon>Agaricales</taxon>
        <taxon>Marasmiineae</taxon>
        <taxon>Mycenaceae</taxon>
        <taxon>Mycena</taxon>
    </lineage>
</organism>
<evidence type="ECO:0000313" key="2">
    <source>
        <dbReference type="Proteomes" id="UP001221757"/>
    </source>
</evidence>
<dbReference type="AlphaFoldDB" id="A0AAD7CMA4"/>
<feature type="non-terminal residue" evidence="1">
    <location>
        <position position="1"/>
    </location>
</feature>
<dbReference type="Proteomes" id="UP001221757">
    <property type="component" value="Unassembled WGS sequence"/>
</dbReference>
<protein>
    <submittedName>
        <fullName evidence="1">Uncharacterized protein</fullName>
    </submittedName>
</protein>
<comment type="caution">
    <text evidence="1">The sequence shown here is derived from an EMBL/GenBank/DDBJ whole genome shotgun (WGS) entry which is preliminary data.</text>
</comment>
<accession>A0AAD7CMA4</accession>
<gene>
    <name evidence="1" type="ORF">B0H17DRAFT_1147113</name>
</gene>
<reference evidence="1" key="1">
    <citation type="submission" date="2023-03" db="EMBL/GenBank/DDBJ databases">
        <title>Massive genome expansion in bonnet fungi (Mycena s.s.) driven by repeated elements and novel gene families across ecological guilds.</title>
        <authorList>
            <consortium name="Lawrence Berkeley National Laboratory"/>
            <person name="Harder C.B."/>
            <person name="Miyauchi S."/>
            <person name="Viragh M."/>
            <person name="Kuo A."/>
            <person name="Thoen E."/>
            <person name="Andreopoulos B."/>
            <person name="Lu D."/>
            <person name="Skrede I."/>
            <person name="Drula E."/>
            <person name="Henrissat B."/>
            <person name="Morin E."/>
            <person name="Kohler A."/>
            <person name="Barry K."/>
            <person name="LaButti K."/>
            <person name="Morin E."/>
            <person name="Salamov A."/>
            <person name="Lipzen A."/>
            <person name="Mereny Z."/>
            <person name="Hegedus B."/>
            <person name="Baldrian P."/>
            <person name="Stursova M."/>
            <person name="Weitz H."/>
            <person name="Taylor A."/>
            <person name="Grigoriev I.V."/>
            <person name="Nagy L.G."/>
            <person name="Martin F."/>
            <person name="Kauserud H."/>
        </authorList>
    </citation>
    <scope>NUCLEOTIDE SEQUENCE</scope>
    <source>
        <strain evidence="1">CBHHK067</strain>
    </source>
</reference>
<sequence>MKNESTEDNMVEILETIYSQSVIISVWINLVAIWRNNVQNGQSRNVKIFGEYPSPGRRISVVNPTAIIIPSTCGDGAKKIGEEEFLTLKKYSKTGDKEEIMFPPDLGYFLCGSPQINMSNCSSNSLMNISSRCCKFYGSSTGEAPLITTGLEDPNQFPDCLASGFAVPSMPAASDHTAGSISSSTLQEFKDIYVRHGLVNYNAHFFRAQIGL</sequence>
<evidence type="ECO:0000313" key="1">
    <source>
        <dbReference type="EMBL" id="KAJ7653398.1"/>
    </source>
</evidence>
<proteinExistence type="predicted"/>
<keyword evidence="2" id="KW-1185">Reference proteome</keyword>
<name>A0AAD7CMA4_MYCRO</name>